<comment type="caution">
    <text evidence="2">The sequence shown here is derived from an EMBL/GenBank/DDBJ whole genome shotgun (WGS) entry which is preliminary data.</text>
</comment>
<sequence>MNAILNIRLFIWNNRFILLKSFKLNLVLFSLLLQLNSIVLCSNEQIGLLSGVFLSIDVAPIFLNTLVEFIVYLHKFWKRFLIVLFCCEGYEENKNDTKKD</sequence>
<dbReference type="EMBL" id="REGN01006483">
    <property type="protein sequence ID" value="RNA09295.1"/>
    <property type="molecule type" value="Genomic_DNA"/>
</dbReference>
<proteinExistence type="predicted"/>
<evidence type="ECO:0000256" key="1">
    <source>
        <dbReference type="SAM" id="Phobius"/>
    </source>
</evidence>
<keyword evidence="1" id="KW-0472">Membrane</keyword>
<organism evidence="2 3">
    <name type="scientific">Brachionus plicatilis</name>
    <name type="common">Marine rotifer</name>
    <name type="synonym">Brachionus muelleri</name>
    <dbReference type="NCBI Taxonomy" id="10195"/>
    <lineage>
        <taxon>Eukaryota</taxon>
        <taxon>Metazoa</taxon>
        <taxon>Spiralia</taxon>
        <taxon>Gnathifera</taxon>
        <taxon>Rotifera</taxon>
        <taxon>Eurotatoria</taxon>
        <taxon>Monogononta</taxon>
        <taxon>Pseudotrocha</taxon>
        <taxon>Ploima</taxon>
        <taxon>Brachionidae</taxon>
        <taxon>Brachionus</taxon>
    </lineage>
</organism>
<gene>
    <name evidence="2" type="ORF">BpHYR1_015317</name>
</gene>
<keyword evidence="1" id="KW-0812">Transmembrane</keyword>
<name>A0A3M7QED7_BRAPC</name>
<keyword evidence="3" id="KW-1185">Reference proteome</keyword>
<dbReference type="AlphaFoldDB" id="A0A3M7QED7"/>
<feature type="transmembrane region" description="Helical" evidence="1">
    <location>
        <begin position="51"/>
        <end position="73"/>
    </location>
</feature>
<evidence type="ECO:0000313" key="2">
    <source>
        <dbReference type="EMBL" id="RNA09295.1"/>
    </source>
</evidence>
<keyword evidence="1" id="KW-1133">Transmembrane helix</keyword>
<dbReference type="Proteomes" id="UP000276133">
    <property type="component" value="Unassembled WGS sequence"/>
</dbReference>
<reference evidence="2 3" key="1">
    <citation type="journal article" date="2018" name="Sci. Rep.">
        <title>Genomic signatures of local adaptation to the degree of environmental predictability in rotifers.</title>
        <authorList>
            <person name="Franch-Gras L."/>
            <person name="Hahn C."/>
            <person name="Garcia-Roger E.M."/>
            <person name="Carmona M.J."/>
            <person name="Serra M."/>
            <person name="Gomez A."/>
        </authorList>
    </citation>
    <scope>NUCLEOTIDE SEQUENCE [LARGE SCALE GENOMIC DNA]</scope>
    <source>
        <strain evidence="2">HYR1</strain>
    </source>
</reference>
<protein>
    <submittedName>
        <fullName evidence="2">Uncharacterized protein</fullName>
    </submittedName>
</protein>
<evidence type="ECO:0000313" key="3">
    <source>
        <dbReference type="Proteomes" id="UP000276133"/>
    </source>
</evidence>
<accession>A0A3M7QED7</accession>